<dbReference type="EnsemblPlants" id="OPUNC01G02200.1">
    <property type="protein sequence ID" value="OPUNC01G02200.1"/>
    <property type="gene ID" value="OPUNC01G02200"/>
</dbReference>
<evidence type="ECO:0000256" key="1">
    <source>
        <dbReference type="SAM" id="MobiDB-lite"/>
    </source>
</evidence>
<accession>A0A0E0JDU7</accession>
<feature type="region of interest" description="Disordered" evidence="1">
    <location>
        <begin position="1"/>
        <end position="44"/>
    </location>
</feature>
<feature type="compositionally biased region" description="Polar residues" evidence="1">
    <location>
        <begin position="28"/>
        <end position="40"/>
    </location>
</feature>
<sequence length="114" mass="11971">MCLPFSSWFGGKNDYGVTSRDPNYHPPLSTTSSGNSYQGDTTTSPVVVPAATRYACQQGKPAAAPSTDESAKPLAAGRSNNKTCMQMPNACSCSLVESNRTTDNTKSEVTVPSS</sequence>
<proteinExistence type="predicted"/>
<name>A0A0E0JDU7_ORYPU</name>
<dbReference type="Proteomes" id="UP000026962">
    <property type="component" value="Chromosome 1"/>
</dbReference>
<dbReference type="AlphaFoldDB" id="A0A0E0JDU7"/>
<evidence type="ECO:0000313" key="3">
    <source>
        <dbReference type="Proteomes" id="UP000026962"/>
    </source>
</evidence>
<feature type="region of interest" description="Disordered" evidence="1">
    <location>
        <begin position="58"/>
        <end position="79"/>
    </location>
</feature>
<protein>
    <submittedName>
        <fullName evidence="2">Uncharacterized protein</fullName>
    </submittedName>
</protein>
<dbReference type="Gramene" id="OPUNC01G02200.1">
    <property type="protein sequence ID" value="OPUNC01G02200.1"/>
    <property type="gene ID" value="OPUNC01G02200"/>
</dbReference>
<organism evidence="2">
    <name type="scientific">Oryza punctata</name>
    <name type="common">Red rice</name>
    <dbReference type="NCBI Taxonomy" id="4537"/>
    <lineage>
        <taxon>Eukaryota</taxon>
        <taxon>Viridiplantae</taxon>
        <taxon>Streptophyta</taxon>
        <taxon>Embryophyta</taxon>
        <taxon>Tracheophyta</taxon>
        <taxon>Spermatophyta</taxon>
        <taxon>Magnoliopsida</taxon>
        <taxon>Liliopsida</taxon>
        <taxon>Poales</taxon>
        <taxon>Poaceae</taxon>
        <taxon>BOP clade</taxon>
        <taxon>Oryzoideae</taxon>
        <taxon>Oryzeae</taxon>
        <taxon>Oryzinae</taxon>
        <taxon>Oryza</taxon>
    </lineage>
</organism>
<dbReference type="OMA" id="MPNACSC"/>
<dbReference type="HOGENOM" id="CLU_170647_0_0_1"/>
<keyword evidence="3" id="KW-1185">Reference proteome</keyword>
<evidence type="ECO:0000313" key="2">
    <source>
        <dbReference type="EnsemblPlants" id="OPUNC01G02200.1"/>
    </source>
</evidence>
<reference evidence="2" key="2">
    <citation type="submission" date="2018-05" db="EMBL/GenBank/DDBJ databases">
        <title>OpunRS2 (Oryza punctata Reference Sequence Version 2).</title>
        <authorList>
            <person name="Zhang J."/>
            <person name="Kudrna D."/>
            <person name="Lee S."/>
            <person name="Talag J."/>
            <person name="Welchert J."/>
            <person name="Wing R.A."/>
        </authorList>
    </citation>
    <scope>NUCLEOTIDE SEQUENCE [LARGE SCALE GENOMIC DNA]</scope>
</reference>
<reference evidence="2" key="1">
    <citation type="submission" date="2015-04" db="UniProtKB">
        <authorList>
            <consortium name="EnsemblPlants"/>
        </authorList>
    </citation>
    <scope>IDENTIFICATION</scope>
</reference>